<name>A0A6G0X6I7_9STRA</name>
<dbReference type="Proteomes" id="UP000481153">
    <property type="component" value="Unassembled WGS sequence"/>
</dbReference>
<keyword evidence="2" id="KW-1185">Reference proteome</keyword>
<dbReference type="AlphaFoldDB" id="A0A6G0X6I7"/>
<dbReference type="EMBL" id="VJMJ01000098">
    <property type="protein sequence ID" value="KAF0735439.1"/>
    <property type="molecule type" value="Genomic_DNA"/>
</dbReference>
<gene>
    <name evidence="1" type="ORF">Ae201684_008125</name>
</gene>
<evidence type="ECO:0000313" key="1">
    <source>
        <dbReference type="EMBL" id="KAF0735439.1"/>
    </source>
</evidence>
<sequence length="97" mass="11148">MRRDKDSQPSEVQSSHEDHAAHRTIFVHATTFPLRIRFVHPVGFKCDIGPPLWRLRFEMSTQQRKSLSVHRFRPDDLGCAMVFPQLEQLPSSSSGSC</sequence>
<reference evidence="1 2" key="1">
    <citation type="submission" date="2019-07" db="EMBL/GenBank/DDBJ databases">
        <title>Genomics analysis of Aphanomyces spp. identifies a new class of oomycete effector associated with host adaptation.</title>
        <authorList>
            <person name="Gaulin E."/>
        </authorList>
    </citation>
    <scope>NUCLEOTIDE SEQUENCE [LARGE SCALE GENOMIC DNA]</scope>
    <source>
        <strain evidence="1 2">ATCC 201684</strain>
    </source>
</reference>
<evidence type="ECO:0000313" key="2">
    <source>
        <dbReference type="Proteomes" id="UP000481153"/>
    </source>
</evidence>
<proteinExistence type="predicted"/>
<organism evidence="1 2">
    <name type="scientific">Aphanomyces euteiches</name>
    <dbReference type="NCBI Taxonomy" id="100861"/>
    <lineage>
        <taxon>Eukaryota</taxon>
        <taxon>Sar</taxon>
        <taxon>Stramenopiles</taxon>
        <taxon>Oomycota</taxon>
        <taxon>Saprolegniomycetes</taxon>
        <taxon>Saprolegniales</taxon>
        <taxon>Verrucalvaceae</taxon>
        <taxon>Aphanomyces</taxon>
    </lineage>
</organism>
<protein>
    <submittedName>
        <fullName evidence="1">Uncharacterized protein</fullName>
    </submittedName>
</protein>
<comment type="caution">
    <text evidence="1">The sequence shown here is derived from an EMBL/GenBank/DDBJ whole genome shotgun (WGS) entry which is preliminary data.</text>
</comment>
<accession>A0A6G0X6I7</accession>